<dbReference type="Gene3D" id="3.30.160.60">
    <property type="entry name" value="Classic Zinc Finger"/>
    <property type="match status" value="8"/>
</dbReference>
<feature type="domain" description="C2H2-type" evidence="7">
    <location>
        <begin position="593"/>
        <end position="622"/>
    </location>
</feature>
<dbReference type="SUPFAM" id="SSF57667">
    <property type="entry name" value="beta-beta-alpha zinc fingers"/>
    <property type="match status" value="5"/>
</dbReference>
<feature type="compositionally biased region" description="Polar residues" evidence="6">
    <location>
        <begin position="423"/>
        <end position="468"/>
    </location>
</feature>
<dbReference type="EMBL" id="JAZDUA010000736">
    <property type="protein sequence ID" value="KAK7789561.1"/>
    <property type="molecule type" value="Genomic_DNA"/>
</dbReference>
<dbReference type="GO" id="GO:0045944">
    <property type="term" value="P:positive regulation of transcription by RNA polymerase II"/>
    <property type="evidence" value="ECO:0007669"/>
    <property type="project" value="UniProtKB-ARBA"/>
</dbReference>
<keyword evidence="1" id="KW-0479">Metal-binding</keyword>
<dbReference type="InterPro" id="IPR036236">
    <property type="entry name" value="Znf_C2H2_sf"/>
</dbReference>
<evidence type="ECO:0000313" key="8">
    <source>
        <dbReference type="EMBL" id="KAK7789561.1"/>
    </source>
</evidence>
<dbReference type="GO" id="GO:0008270">
    <property type="term" value="F:zinc ion binding"/>
    <property type="evidence" value="ECO:0007669"/>
    <property type="project" value="UniProtKB-KW"/>
</dbReference>
<dbReference type="PANTHER" id="PTHR19818">
    <property type="entry name" value="ZINC FINGER PROTEIN ZIC AND GLI"/>
    <property type="match status" value="1"/>
</dbReference>
<dbReference type="PROSITE" id="PS50157">
    <property type="entry name" value="ZINC_FINGER_C2H2_2"/>
    <property type="match status" value="9"/>
</dbReference>
<evidence type="ECO:0000256" key="1">
    <source>
        <dbReference type="ARBA" id="ARBA00022723"/>
    </source>
</evidence>
<dbReference type="InterPro" id="IPR050329">
    <property type="entry name" value="GLI_C2H2-zinc-finger"/>
</dbReference>
<feature type="domain" description="C2H2-type" evidence="7">
    <location>
        <begin position="745"/>
        <end position="774"/>
    </location>
</feature>
<dbReference type="PANTHER" id="PTHR19818:SF139">
    <property type="entry name" value="PAIR-RULE PROTEIN ODD-PAIRED"/>
    <property type="match status" value="1"/>
</dbReference>
<feature type="domain" description="C2H2-type" evidence="7">
    <location>
        <begin position="835"/>
        <end position="864"/>
    </location>
</feature>
<protein>
    <recommendedName>
        <fullName evidence="7">C2H2-type domain-containing protein</fullName>
    </recommendedName>
</protein>
<dbReference type="FunFam" id="3.30.160.60:FF:000125">
    <property type="entry name" value="Putative zinc finger protein 143"/>
    <property type="match status" value="1"/>
</dbReference>
<evidence type="ECO:0000256" key="5">
    <source>
        <dbReference type="PROSITE-ProRule" id="PRU00042"/>
    </source>
</evidence>
<keyword evidence="4" id="KW-0862">Zinc</keyword>
<feature type="domain" description="C2H2-type" evidence="7">
    <location>
        <begin position="775"/>
        <end position="804"/>
    </location>
</feature>
<keyword evidence="2" id="KW-0677">Repeat</keyword>
<evidence type="ECO:0000256" key="6">
    <source>
        <dbReference type="SAM" id="MobiDB-lite"/>
    </source>
</evidence>
<dbReference type="GO" id="GO:0000978">
    <property type="term" value="F:RNA polymerase II cis-regulatory region sequence-specific DNA binding"/>
    <property type="evidence" value="ECO:0007669"/>
    <property type="project" value="TreeGrafter"/>
</dbReference>
<evidence type="ECO:0000256" key="2">
    <source>
        <dbReference type="ARBA" id="ARBA00022737"/>
    </source>
</evidence>
<dbReference type="AlphaFoldDB" id="A0AAN9YYK3"/>
<accession>A0AAN9YYK3</accession>
<dbReference type="PROSITE" id="PS00028">
    <property type="entry name" value="ZINC_FINGER_C2H2_1"/>
    <property type="match status" value="9"/>
</dbReference>
<gene>
    <name evidence="8" type="ORF">R5R35_011729</name>
</gene>
<name>A0AAN9YYK3_9ORTH</name>
<evidence type="ECO:0000256" key="3">
    <source>
        <dbReference type="ARBA" id="ARBA00022771"/>
    </source>
</evidence>
<evidence type="ECO:0000259" key="7">
    <source>
        <dbReference type="PROSITE" id="PS50157"/>
    </source>
</evidence>
<dbReference type="Pfam" id="PF00096">
    <property type="entry name" value="zf-C2H2"/>
    <property type="match status" value="3"/>
</dbReference>
<organism evidence="8 9">
    <name type="scientific">Gryllus longicercus</name>
    <dbReference type="NCBI Taxonomy" id="2509291"/>
    <lineage>
        <taxon>Eukaryota</taxon>
        <taxon>Metazoa</taxon>
        <taxon>Ecdysozoa</taxon>
        <taxon>Arthropoda</taxon>
        <taxon>Hexapoda</taxon>
        <taxon>Insecta</taxon>
        <taxon>Pterygota</taxon>
        <taxon>Neoptera</taxon>
        <taxon>Polyneoptera</taxon>
        <taxon>Orthoptera</taxon>
        <taxon>Ensifera</taxon>
        <taxon>Gryllidea</taxon>
        <taxon>Grylloidea</taxon>
        <taxon>Gryllidae</taxon>
        <taxon>Gryllinae</taxon>
        <taxon>Gryllus</taxon>
    </lineage>
</organism>
<dbReference type="GO" id="GO:0000981">
    <property type="term" value="F:DNA-binding transcription factor activity, RNA polymerase II-specific"/>
    <property type="evidence" value="ECO:0007669"/>
    <property type="project" value="TreeGrafter"/>
</dbReference>
<dbReference type="SMART" id="SM00355">
    <property type="entry name" value="ZnF_C2H2"/>
    <property type="match status" value="10"/>
</dbReference>
<keyword evidence="9" id="KW-1185">Reference proteome</keyword>
<feature type="domain" description="C2H2-type" evidence="7">
    <location>
        <begin position="923"/>
        <end position="949"/>
    </location>
</feature>
<sequence>MSSKGILPQTRNGSGQIEDVCKKELSDSLGFLKNGEYGLIAAESILPDSNQDVAEDCSNGENIASGVLEIASSANFILSSSEVTSDVVGVNVDDWFKHKSDGSMDLDTVLTADGIVNDLEAYHFASAKDNVDMCIVTNICDMGLGFDLPVNICDKCNHSIGECDCDERAVNEFDQTSFLDDFSKCDSEKGMLIKVNNPKLSEKCDLLSVKDKDITDSYILQFQDKDVKELKDGDWNQSDDVYGNTHPIVLNGDKVSWEALSSVSQHSTDYESEKEVDFPEFSLLTFQVENSEAINVVNTLPHIDSASDDCVPGNVIVSEDGALPETISLVEACSSEEQYVGTCTTQTVAASEESSVNIKTETQISENDIQTDILDIQADQPVVVETPQPSKTENKINNVSANKAATTTPTSSSHPRSLLRPSQKVSSSKANSGQTSLLENLPKSNNNSIPTRTPVRSEQENNGNQSGTKKAPAMTIIAISTDKSKNTTEIVINTSQGEQKFKGRTTDFIKATSKLMISQSVKAKIGQSLNLPNVESTKEDSSASPTENEEWLKYERNRAADEQPIMEALAALGIDTNAFTCVTTGGPNGFKLWACPIPDCNKLYPRLSLLKVHILTHYGVRPYRCDVPGCHWTFYTFFKLKRHKETHLKRKAFECPVPSCGHRFTTIYNLKAHRKLHERPAKLQCPVVGCDAHFQTKRAVEMHIKKHGISYAPYQCTYAGCGKRYYSSNTLNGHARSHQHREEEVHCQWPDCGKWFDKPCRLKAHMRIHTGDKPYLCTFQNCGWAFSSASKLKRHQQKHTNERKFRCSIEGCGKSFMRSEHLKEHTQTHIGERCYQCTVENCGVKFTAKSSLYVHLKKHKQQMKDAGIGSEGQSALQPPSSNASQCPPQKSKQKASDLLVSKWEQVENGEPAQVLLPGGSTGFPCPVESCPKSYSCKASLRQHLLKHHTPVLASDANHLDFVTSLLLSGGGNQQILVGTSEDQPVVTSDGLATVALQGPVCTVAVAGTGDMNSTGLLTTSSLFDPVTTYSSEFINSELLTAPQVGNMLVVTQQEAEEGEACLQDDTSAGTRVLLTSTTSTDATAPDQDRELNLATESISDPLLVDNYEQSRVIAFNLDNLSDSEVDEIADDPTCQAARTHLTYQDVIQRKRQQYTGSDNKVISSGCDNSVATIGSSNAGTCGTESALADAIVGLRDPVTALCIPPEMAGLVAPTTDLNLLLQEESGLQVLLLDGGDSQFYTESTINLRDLE</sequence>
<feature type="domain" description="C2H2-type" evidence="7">
    <location>
        <begin position="653"/>
        <end position="682"/>
    </location>
</feature>
<feature type="domain" description="C2H2-type" evidence="7">
    <location>
        <begin position="714"/>
        <end position="743"/>
    </location>
</feature>
<feature type="compositionally biased region" description="Polar residues" evidence="6">
    <location>
        <begin position="387"/>
        <end position="405"/>
    </location>
</feature>
<reference evidence="8 9" key="1">
    <citation type="submission" date="2024-03" db="EMBL/GenBank/DDBJ databases">
        <title>The genome assembly and annotation of the cricket Gryllus longicercus Weissman &amp; Gray.</title>
        <authorList>
            <person name="Szrajer S."/>
            <person name="Gray D."/>
            <person name="Ylla G."/>
        </authorList>
    </citation>
    <scope>NUCLEOTIDE SEQUENCE [LARGE SCALE GENOMIC DNA]</scope>
    <source>
        <strain evidence="8">DAG 2021-001</strain>
        <tissue evidence="8">Whole body minus gut</tissue>
    </source>
</reference>
<keyword evidence="3 5" id="KW-0863">Zinc-finger</keyword>
<feature type="region of interest" description="Disordered" evidence="6">
    <location>
        <begin position="385"/>
        <end position="473"/>
    </location>
</feature>
<dbReference type="FunFam" id="3.30.160.60:FF:000007">
    <property type="entry name" value="Basic krueppel-like factor 3"/>
    <property type="match status" value="1"/>
</dbReference>
<feature type="compositionally biased region" description="Low complexity" evidence="6">
    <location>
        <begin position="406"/>
        <end position="422"/>
    </location>
</feature>
<dbReference type="Proteomes" id="UP001378592">
    <property type="component" value="Unassembled WGS sequence"/>
</dbReference>
<feature type="region of interest" description="Disordered" evidence="6">
    <location>
        <begin position="864"/>
        <end position="891"/>
    </location>
</feature>
<dbReference type="InterPro" id="IPR013087">
    <property type="entry name" value="Znf_C2H2_type"/>
</dbReference>
<evidence type="ECO:0000256" key="4">
    <source>
        <dbReference type="ARBA" id="ARBA00022833"/>
    </source>
</evidence>
<feature type="domain" description="C2H2-type" evidence="7">
    <location>
        <begin position="805"/>
        <end position="834"/>
    </location>
</feature>
<feature type="domain" description="C2H2-type" evidence="7">
    <location>
        <begin position="623"/>
        <end position="652"/>
    </location>
</feature>
<feature type="compositionally biased region" description="Polar residues" evidence="6">
    <location>
        <begin position="871"/>
        <end position="890"/>
    </location>
</feature>
<comment type="caution">
    <text evidence="8">The sequence shown here is derived from an EMBL/GenBank/DDBJ whole genome shotgun (WGS) entry which is preliminary data.</text>
</comment>
<dbReference type="GO" id="GO:0005634">
    <property type="term" value="C:nucleus"/>
    <property type="evidence" value="ECO:0007669"/>
    <property type="project" value="UniProtKB-ARBA"/>
</dbReference>
<proteinExistence type="predicted"/>
<evidence type="ECO:0000313" key="9">
    <source>
        <dbReference type="Proteomes" id="UP001378592"/>
    </source>
</evidence>